<feature type="transmembrane region" description="Helical" evidence="12">
    <location>
        <begin position="151"/>
        <end position="169"/>
    </location>
</feature>
<evidence type="ECO:0000256" key="12">
    <source>
        <dbReference type="SAM" id="Phobius"/>
    </source>
</evidence>
<evidence type="ECO:0000313" key="15">
    <source>
        <dbReference type="Proteomes" id="UP000076502"/>
    </source>
</evidence>
<dbReference type="EMBL" id="KQ434796">
    <property type="protein sequence ID" value="KZC05610.1"/>
    <property type="molecule type" value="Genomic_DNA"/>
</dbReference>
<evidence type="ECO:0000256" key="1">
    <source>
        <dbReference type="ARBA" id="ARBA00004651"/>
    </source>
</evidence>
<feature type="transmembrane region" description="Helical" evidence="12">
    <location>
        <begin position="328"/>
        <end position="347"/>
    </location>
</feature>
<dbReference type="OrthoDB" id="6614360at2759"/>
<dbReference type="Proteomes" id="UP000076502">
    <property type="component" value="Unassembled WGS sequence"/>
</dbReference>
<evidence type="ECO:0000259" key="13">
    <source>
        <dbReference type="PROSITE" id="PS50850"/>
    </source>
</evidence>
<evidence type="ECO:0000256" key="8">
    <source>
        <dbReference type="ARBA" id="ARBA00022989"/>
    </source>
</evidence>
<gene>
    <name evidence="14" type="ORF">WN55_04550</name>
</gene>
<keyword evidence="2" id="KW-0813">Transport</keyword>
<evidence type="ECO:0000256" key="10">
    <source>
        <dbReference type="ARBA" id="ARBA00023170"/>
    </source>
</evidence>
<feature type="transmembrane region" description="Helical" evidence="12">
    <location>
        <begin position="269"/>
        <end position="289"/>
    </location>
</feature>
<comment type="subcellular location">
    <subcellularLocation>
        <location evidence="1">Cell membrane</location>
        <topology evidence="1">Multi-pass membrane protein</topology>
    </subcellularLocation>
</comment>
<dbReference type="PANTHER" id="PTHR48021">
    <property type="match status" value="1"/>
</dbReference>
<keyword evidence="15" id="KW-1185">Reference proteome</keyword>
<dbReference type="SUPFAM" id="SSF103473">
    <property type="entry name" value="MFS general substrate transporter"/>
    <property type="match status" value="1"/>
</dbReference>
<dbReference type="PANTHER" id="PTHR48021:SF1">
    <property type="entry name" value="GH07001P-RELATED"/>
    <property type="match status" value="1"/>
</dbReference>
<keyword evidence="7" id="KW-0552">Olfaction</keyword>
<dbReference type="InterPro" id="IPR005828">
    <property type="entry name" value="MFS_sugar_transport-like"/>
</dbReference>
<dbReference type="Pfam" id="PF00083">
    <property type="entry name" value="Sugar_tr"/>
    <property type="match status" value="1"/>
</dbReference>
<keyword evidence="10" id="KW-0675">Receptor</keyword>
<protein>
    <submittedName>
        <fullName evidence="14">Facilitated trehalose transporter Tret1</fullName>
    </submittedName>
</protein>
<sequence>LAVIGSGLANGWASPYLAQLTSTEANVPLRLTDTEVSWVASLLNLGRLAGALLSALCQDYIGRKRVLLLSGLPLATSWILSICATSVVWLYASRFSSGIGTGMVWSGLSMYLGEIADPKIRGSLISMNVNASSVGMFLGNAMGPYLSMEMFGYVSLVPNFLFVILFSLIPESPYHYLLHGDIDKAEASLKWFRRETDVKAEMRDLQEFVGGTGTNIFRNLKEFLVPNNLKKGLMVLGLYAFTYFSGYNALFSYAEIIMTKSEISVPPSLVVTILGLSNIVAGSMATLLVDRLGRKALLIMAALGSSISLGLLGLHFHLLSLGYDGGSLTWLPIIAMLMFNVSVSSGLQPIPSTILGEVFPAKLKNMACLFVSSSNAILSFASAKTYQPLLDLIGDKFVKEGLTIRHASFAWRENMKELSKSSIDHYILPNKIFCGMAGMWPIDENSPTYSKVFAYFRLLFALTAISSVFVPEVMAIAANWGDLKVLAGVGCVLTTVGQLLFKMIYLLARRKKAYRLYYELRDLWITSNDPEERQSCEELAHWARLLTLIFYISCMCNVVTFSVAAGFDYFKIKYNVSNAAEEIRHLPFDVWYGTDITGSPEFEIAFACQFVASMICAAGISGLDATFMTIILHVCGQFKLIKIWITKIGTEISCDSINGNSSRKLEVNLLRCIRHHQRMLNVVNEVNNLLTPVIFVQLLTSGVEICLSGFAVLDNTTGTDLLKFISYLVSMGVQLLLWCWPGEILVEESQQIGHVIYLNVPWYVLPPIYRRELCLIIVRAQQQCSISALTFQTISIRTLTSVFNTAASYLTLLRQMQQK</sequence>
<feature type="transmembrane region" description="Helical" evidence="12">
    <location>
        <begin position="233"/>
        <end position="254"/>
    </location>
</feature>
<evidence type="ECO:0000313" key="14">
    <source>
        <dbReference type="EMBL" id="KZC05610.1"/>
    </source>
</evidence>
<keyword evidence="3" id="KW-1003">Cell membrane</keyword>
<evidence type="ECO:0000256" key="2">
    <source>
        <dbReference type="ARBA" id="ARBA00022448"/>
    </source>
</evidence>
<evidence type="ECO:0000256" key="5">
    <source>
        <dbReference type="ARBA" id="ARBA00022606"/>
    </source>
</evidence>
<proteinExistence type="predicted"/>
<dbReference type="InterPro" id="IPR050549">
    <property type="entry name" value="MFS_Trehalose_Transporter"/>
</dbReference>
<evidence type="ECO:0000256" key="3">
    <source>
        <dbReference type="ARBA" id="ARBA00022475"/>
    </source>
</evidence>
<dbReference type="InterPro" id="IPR004117">
    <property type="entry name" value="7tm6_olfct_rcpt"/>
</dbReference>
<dbReference type="GO" id="GO:0005549">
    <property type="term" value="F:odorant binding"/>
    <property type="evidence" value="ECO:0007669"/>
    <property type="project" value="InterPro"/>
</dbReference>
<feature type="transmembrane region" description="Helical" evidence="12">
    <location>
        <begin position="66"/>
        <end position="89"/>
    </location>
</feature>
<evidence type="ECO:0000256" key="9">
    <source>
        <dbReference type="ARBA" id="ARBA00023136"/>
    </source>
</evidence>
<dbReference type="GO" id="GO:0004984">
    <property type="term" value="F:olfactory receptor activity"/>
    <property type="evidence" value="ECO:0007669"/>
    <property type="project" value="InterPro"/>
</dbReference>
<keyword evidence="8 12" id="KW-1133">Transmembrane helix</keyword>
<feature type="domain" description="Major facilitator superfamily (MFS) profile" evidence="13">
    <location>
        <begin position="1"/>
        <end position="475"/>
    </location>
</feature>
<dbReference type="Pfam" id="PF02949">
    <property type="entry name" value="7tm_6"/>
    <property type="match status" value="1"/>
</dbReference>
<evidence type="ECO:0000256" key="7">
    <source>
        <dbReference type="ARBA" id="ARBA00022725"/>
    </source>
</evidence>
<dbReference type="PROSITE" id="PS50850">
    <property type="entry name" value="MFS"/>
    <property type="match status" value="1"/>
</dbReference>
<dbReference type="FunFam" id="1.20.1250.20:FF:000218">
    <property type="entry name" value="facilitated trehalose transporter Tret1"/>
    <property type="match status" value="1"/>
</dbReference>
<dbReference type="GO" id="GO:0005886">
    <property type="term" value="C:plasma membrane"/>
    <property type="evidence" value="ECO:0007669"/>
    <property type="project" value="UniProtKB-SubCell"/>
</dbReference>
<evidence type="ECO:0000256" key="6">
    <source>
        <dbReference type="ARBA" id="ARBA00022692"/>
    </source>
</evidence>
<organism evidence="14 15">
    <name type="scientific">Dufourea novaeangliae</name>
    <name type="common">Sweat bee</name>
    <dbReference type="NCBI Taxonomy" id="178035"/>
    <lineage>
        <taxon>Eukaryota</taxon>
        <taxon>Metazoa</taxon>
        <taxon>Ecdysozoa</taxon>
        <taxon>Arthropoda</taxon>
        <taxon>Hexapoda</taxon>
        <taxon>Insecta</taxon>
        <taxon>Pterygota</taxon>
        <taxon>Neoptera</taxon>
        <taxon>Endopterygota</taxon>
        <taxon>Hymenoptera</taxon>
        <taxon>Apocrita</taxon>
        <taxon>Aculeata</taxon>
        <taxon>Apoidea</taxon>
        <taxon>Anthophila</taxon>
        <taxon>Halictidae</taxon>
        <taxon>Rophitinae</taxon>
        <taxon>Dufourea</taxon>
    </lineage>
</organism>
<keyword evidence="11" id="KW-0807">Transducer</keyword>
<feature type="non-terminal residue" evidence="14">
    <location>
        <position position="1"/>
    </location>
</feature>
<accession>A0A154P397</accession>
<reference evidence="14 15" key="1">
    <citation type="submission" date="2015-07" db="EMBL/GenBank/DDBJ databases">
        <title>The genome of Dufourea novaeangliae.</title>
        <authorList>
            <person name="Pan H."/>
            <person name="Kapheim K."/>
        </authorList>
    </citation>
    <scope>NUCLEOTIDE SEQUENCE [LARGE SCALE GENOMIC DNA]</scope>
    <source>
        <strain evidence="14">0120121106</strain>
        <tissue evidence="14">Whole body</tissue>
    </source>
</reference>
<dbReference type="STRING" id="178035.A0A154P397"/>
<dbReference type="AlphaFoldDB" id="A0A154P397"/>
<dbReference type="InterPro" id="IPR020846">
    <property type="entry name" value="MFS_dom"/>
</dbReference>
<evidence type="ECO:0000256" key="11">
    <source>
        <dbReference type="ARBA" id="ARBA00023224"/>
    </source>
</evidence>
<dbReference type="Gene3D" id="1.20.1250.20">
    <property type="entry name" value="MFS general substrate transporter like domains"/>
    <property type="match status" value="1"/>
</dbReference>
<feature type="transmembrane region" description="Helical" evidence="12">
    <location>
        <begin position="296"/>
        <end position="316"/>
    </location>
</feature>
<feature type="transmembrane region" description="Helical" evidence="12">
    <location>
        <begin position="458"/>
        <end position="480"/>
    </location>
</feature>
<evidence type="ECO:0000256" key="4">
    <source>
        <dbReference type="ARBA" id="ARBA00022597"/>
    </source>
</evidence>
<dbReference type="GO" id="GO:0007165">
    <property type="term" value="P:signal transduction"/>
    <property type="evidence" value="ECO:0007669"/>
    <property type="project" value="UniProtKB-KW"/>
</dbReference>
<dbReference type="GO" id="GO:0022857">
    <property type="term" value="F:transmembrane transporter activity"/>
    <property type="evidence" value="ECO:0007669"/>
    <property type="project" value="InterPro"/>
</dbReference>
<keyword evidence="9 12" id="KW-0472">Membrane</keyword>
<keyword evidence="6 12" id="KW-0812">Transmembrane</keyword>
<feature type="transmembrane region" description="Helical" evidence="12">
    <location>
        <begin position="548"/>
        <end position="567"/>
    </location>
</feature>
<feature type="transmembrane region" description="Helical" evidence="12">
    <location>
        <begin position="486"/>
        <end position="508"/>
    </location>
</feature>
<keyword evidence="5" id="KW-0716">Sensory transduction</keyword>
<name>A0A154P397_DUFNO</name>
<dbReference type="InterPro" id="IPR036259">
    <property type="entry name" value="MFS_trans_sf"/>
</dbReference>
<feature type="transmembrane region" description="Helical" evidence="12">
    <location>
        <begin position="604"/>
        <end position="632"/>
    </location>
</feature>
<keyword evidence="4" id="KW-0762">Sugar transport</keyword>